<evidence type="ECO:0000256" key="5">
    <source>
        <dbReference type="ARBA" id="ARBA00023135"/>
    </source>
</evidence>
<evidence type="ECO:0000256" key="2">
    <source>
        <dbReference type="ARBA" id="ARBA00010349"/>
    </source>
</evidence>
<comment type="function">
    <text evidence="7">Component of the signal recognition particle (SRP) complex, a ribonucleoprotein complex that mediates the cotranslational targeting of secretory and membrane proteins to the endoplasmic reticulum (ER).</text>
</comment>
<reference evidence="10" key="1">
    <citation type="submission" date="2014-04" db="EMBL/GenBank/DDBJ databases">
        <title>Evolutionary Origins and Diversification of the Mycorrhizal Mutualists.</title>
        <authorList>
            <consortium name="DOE Joint Genome Institute"/>
            <consortium name="Mycorrhizal Genomics Consortium"/>
            <person name="Kohler A."/>
            <person name="Kuo A."/>
            <person name="Nagy L.G."/>
            <person name="Floudas D."/>
            <person name="Copeland A."/>
            <person name="Barry K.W."/>
            <person name="Cichocki N."/>
            <person name="Veneault-Fourrey C."/>
            <person name="LaButti K."/>
            <person name="Lindquist E.A."/>
            <person name="Lipzen A."/>
            <person name="Lundell T."/>
            <person name="Morin E."/>
            <person name="Murat C."/>
            <person name="Riley R."/>
            <person name="Ohm R."/>
            <person name="Sun H."/>
            <person name="Tunlid A."/>
            <person name="Henrissat B."/>
            <person name="Grigoriev I.V."/>
            <person name="Hibbett D.S."/>
            <person name="Martin F."/>
        </authorList>
    </citation>
    <scope>NUCLEOTIDE SEQUENCE [LARGE SCALE GENOMIC DNA]</scope>
    <source>
        <strain evidence="10">FD-334 SS-4</strain>
    </source>
</reference>
<dbReference type="InterPro" id="IPR003210">
    <property type="entry name" value="Signal_recog_particle_SRP14"/>
</dbReference>
<evidence type="ECO:0000256" key="1">
    <source>
        <dbReference type="ARBA" id="ARBA00004496"/>
    </source>
</evidence>
<dbReference type="GO" id="GO:0030942">
    <property type="term" value="F:endoplasmic reticulum signal peptide binding"/>
    <property type="evidence" value="ECO:0007669"/>
    <property type="project" value="UniProtKB-UniRule"/>
</dbReference>
<dbReference type="GO" id="GO:0006614">
    <property type="term" value="P:SRP-dependent cotranslational protein targeting to membrane"/>
    <property type="evidence" value="ECO:0007669"/>
    <property type="project" value="UniProtKB-UniRule"/>
</dbReference>
<name>A0A0D2LKT0_HYPSF</name>
<feature type="region of interest" description="Disordered" evidence="8">
    <location>
        <begin position="97"/>
        <end position="171"/>
    </location>
</feature>
<evidence type="ECO:0000256" key="3">
    <source>
        <dbReference type="ARBA" id="ARBA00022490"/>
    </source>
</evidence>
<keyword evidence="4 7" id="KW-0694">RNA-binding</keyword>
<accession>A0A0D2LKT0</accession>
<feature type="compositionally biased region" description="Basic residues" evidence="8">
    <location>
        <begin position="127"/>
        <end position="137"/>
    </location>
</feature>
<comment type="subcellular location">
    <subcellularLocation>
        <location evidence="1 7">Cytoplasm</location>
    </subcellularLocation>
</comment>
<evidence type="ECO:0000256" key="4">
    <source>
        <dbReference type="ARBA" id="ARBA00022884"/>
    </source>
</evidence>
<proteinExistence type="inferred from homology"/>
<gene>
    <name evidence="9" type="ORF">HYPSUDRAFT_33760</name>
</gene>
<evidence type="ECO:0000256" key="8">
    <source>
        <dbReference type="SAM" id="MobiDB-lite"/>
    </source>
</evidence>
<dbReference type="GO" id="GO:0008312">
    <property type="term" value="F:7S RNA binding"/>
    <property type="evidence" value="ECO:0007669"/>
    <property type="project" value="UniProtKB-UniRule"/>
</dbReference>
<dbReference type="OrthoDB" id="19209at2759"/>
<dbReference type="Pfam" id="PF02290">
    <property type="entry name" value="SRP14"/>
    <property type="match status" value="1"/>
</dbReference>
<keyword evidence="3 7" id="KW-0963">Cytoplasm</keyword>
<keyword evidence="10" id="KW-1185">Reference proteome</keyword>
<evidence type="ECO:0000313" key="10">
    <source>
        <dbReference type="Proteomes" id="UP000054270"/>
    </source>
</evidence>
<keyword evidence="5 7" id="KW-0733">Signal recognition particle</keyword>
<dbReference type="GO" id="GO:0005786">
    <property type="term" value="C:signal recognition particle, endoplasmic reticulum targeting"/>
    <property type="evidence" value="ECO:0007669"/>
    <property type="project" value="UniProtKB-UniRule"/>
</dbReference>
<dbReference type="Gene3D" id="3.30.720.10">
    <property type="entry name" value="Signal recognition particle alu RNA binding heterodimer, srp9/1"/>
    <property type="match status" value="1"/>
</dbReference>
<dbReference type="Proteomes" id="UP000054270">
    <property type="component" value="Unassembled WGS sequence"/>
</dbReference>
<dbReference type="STRING" id="945553.A0A0D2LKT0"/>
<dbReference type="AlphaFoldDB" id="A0A0D2LKT0"/>
<comment type="subunit">
    <text evidence="7">Component of a fungal signal recognition particle (SRP) complex that consists of a 7SL RNA molecule (scR1) and at least six protein subunits: SRP72, SRP68, SRP54, SEC65, SRP21 and SRP14.</text>
</comment>
<feature type="compositionally biased region" description="Basic and acidic residues" evidence="8">
    <location>
        <begin position="146"/>
        <end position="171"/>
    </location>
</feature>
<sequence>MTVVDHDTFLKNLTALFESTKERGSIWLTHKRLTHDGEDAHMKSEGPSDTHEYPCLVRVTNGKAVKFSTTVESSELIKFQTHYGALLKASMTTLRKRDKRREKLRAEEAAKRKKKMTEPIVLDGSKRGKGRRQRQRKINALIKQEGSQKKFQEREEERKKAEVTVKEESRD</sequence>
<evidence type="ECO:0000313" key="9">
    <source>
        <dbReference type="EMBL" id="KJA28392.1"/>
    </source>
</evidence>
<keyword evidence="6 7" id="KW-0687">Ribonucleoprotein</keyword>
<protein>
    <recommendedName>
        <fullName evidence="7">Signal recognition particle subunit SRP14</fullName>
    </recommendedName>
    <alternativeName>
        <fullName evidence="7">Signal recognition particle 14 kDa protein</fullName>
    </alternativeName>
</protein>
<dbReference type="OMA" id="RFNGHNK"/>
<dbReference type="SUPFAM" id="SSF54762">
    <property type="entry name" value="Signal recognition particle alu RNA binding heterodimer, SRP9/14"/>
    <property type="match status" value="1"/>
</dbReference>
<dbReference type="EMBL" id="KN817521">
    <property type="protein sequence ID" value="KJA28392.1"/>
    <property type="molecule type" value="Genomic_DNA"/>
</dbReference>
<dbReference type="InterPro" id="IPR009018">
    <property type="entry name" value="Signal_recog_particle_SRP9/14"/>
</dbReference>
<comment type="similarity">
    <text evidence="2 7">Belongs to the SRP14 family.</text>
</comment>
<evidence type="ECO:0000256" key="7">
    <source>
        <dbReference type="RuleBase" id="RU368100"/>
    </source>
</evidence>
<dbReference type="PANTHER" id="PTHR12013">
    <property type="entry name" value="SIGNAL RECOGNITION PARTICLE 14 KD PROTEIN"/>
    <property type="match status" value="1"/>
</dbReference>
<organism evidence="9 10">
    <name type="scientific">Hypholoma sublateritium (strain FD-334 SS-4)</name>
    <dbReference type="NCBI Taxonomy" id="945553"/>
    <lineage>
        <taxon>Eukaryota</taxon>
        <taxon>Fungi</taxon>
        <taxon>Dikarya</taxon>
        <taxon>Basidiomycota</taxon>
        <taxon>Agaricomycotina</taxon>
        <taxon>Agaricomycetes</taxon>
        <taxon>Agaricomycetidae</taxon>
        <taxon>Agaricales</taxon>
        <taxon>Agaricineae</taxon>
        <taxon>Strophariaceae</taxon>
        <taxon>Hypholoma</taxon>
    </lineage>
</organism>
<evidence type="ECO:0000256" key="6">
    <source>
        <dbReference type="ARBA" id="ARBA00023274"/>
    </source>
</evidence>